<dbReference type="RefSeq" id="WP_171608339.1">
    <property type="nucleotide sequence ID" value="NZ_WHPF01000008.1"/>
</dbReference>
<dbReference type="EMBL" id="WHPF01000008">
    <property type="protein sequence ID" value="NNV56403.1"/>
    <property type="molecule type" value="Genomic_DNA"/>
</dbReference>
<keyword evidence="3" id="KW-1185">Reference proteome</keyword>
<sequence length="169" mass="19071">MARPQESESAVFYHKYINYTKGDSVVEIIQHHVDEIHAFYTTLPASKADYAYAAGKWTIKDLLQHVIDAERIFAYRLLRVARKDATPLAGFEENDYAITAQAGNRAMESLVEEFIAVRASTDLLVKSLTPEQLSHSGTASNNFITANALVYILYGHLLHHKTIIAERYL</sequence>
<dbReference type="Pfam" id="PF12867">
    <property type="entry name" value="DinB_2"/>
    <property type="match status" value="1"/>
</dbReference>
<evidence type="ECO:0000259" key="1">
    <source>
        <dbReference type="Pfam" id="PF12867"/>
    </source>
</evidence>
<dbReference type="Gene3D" id="1.20.120.450">
    <property type="entry name" value="dinb family like domain"/>
    <property type="match status" value="1"/>
</dbReference>
<dbReference type="AlphaFoldDB" id="A0A8J8JTW3"/>
<dbReference type="SUPFAM" id="SSF109854">
    <property type="entry name" value="DinB/YfiT-like putative metalloenzymes"/>
    <property type="match status" value="1"/>
</dbReference>
<dbReference type="InterPro" id="IPR024775">
    <property type="entry name" value="DinB-like"/>
</dbReference>
<comment type="caution">
    <text evidence="2">The sequence shown here is derived from an EMBL/GenBank/DDBJ whole genome shotgun (WGS) entry which is preliminary data.</text>
</comment>
<proteinExistence type="predicted"/>
<accession>A0A8J8JTW3</accession>
<name>A0A8J8JTW3_9BACT</name>
<dbReference type="Proteomes" id="UP000598971">
    <property type="component" value="Unassembled WGS sequence"/>
</dbReference>
<evidence type="ECO:0000313" key="3">
    <source>
        <dbReference type="Proteomes" id="UP000598971"/>
    </source>
</evidence>
<gene>
    <name evidence="2" type="ORF">GD597_13110</name>
</gene>
<reference evidence="2" key="1">
    <citation type="submission" date="2019-10" db="EMBL/GenBank/DDBJ databases">
        <title>Draft genome sequence of Panacibacter sp. KCS-6.</title>
        <authorList>
            <person name="Yim K.J."/>
        </authorList>
    </citation>
    <scope>NUCLEOTIDE SEQUENCE</scope>
    <source>
        <strain evidence="2">KCS-6</strain>
    </source>
</reference>
<dbReference type="InterPro" id="IPR034660">
    <property type="entry name" value="DinB/YfiT-like"/>
</dbReference>
<protein>
    <submittedName>
        <fullName evidence="2">DUF664 domain-containing protein</fullName>
    </submittedName>
</protein>
<feature type="domain" description="DinB-like" evidence="1">
    <location>
        <begin position="34"/>
        <end position="162"/>
    </location>
</feature>
<organism evidence="2 3">
    <name type="scientific">Limnovirga soli</name>
    <dbReference type="NCBI Taxonomy" id="2656915"/>
    <lineage>
        <taxon>Bacteria</taxon>
        <taxon>Pseudomonadati</taxon>
        <taxon>Bacteroidota</taxon>
        <taxon>Chitinophagia</taxon>
        <taxon>Chitinophagales</taxon>
        <taxon>Chitinophagaceae</taxon>
        <taxon>Limnovirga</taxon>
    </lineage>
</organism>
<evidence type="ECO:0000313" key="2">
    <source>
        <dbReference type="EMBL" id="NNV56403.1"/>
    </source>
</evidence>